<organism evidence="1">
    <name type="scientific">Cacopsylla melanoneura</name>
    <dbReference type="NCBI Taxonomy" id="428564"/>
    <lineage>
        <taxon>Eukaryota</taxon>
        <taxon>Metazoa</taxon>
        <taxon>Ecdysozoa</taxon>
        <taxon>Arthropoda</taxon>
        <taxon>Hexapoda</taxon>
        <taxon>Insecta</taxon>
        <taxon>Pterygota</taxon>
        <taxon>Neoptera</taxon>
        <taxon>Paraneoptera</taxon>
        <taxon>Hemiptera</taxon>
        <taxon>Sternorrhyncha</taxon>
        <taxon>Psylloidea</taxon>
        <taxon>Psyllidae</taxon>
        <taxon>Psyllinae</taxon>
        <taxon>Cacopsylla</taxon>
    </lineage>
</organism>
<dbReference type="AlphaFoldDB" id="A0A8D8SWD0"/>
<protein>
    <submittedName>
        <fullName evidence="1">Uncharacterized protein</fullName>
    </submittedName>
</protein>
<proteinExistence type="predicted"/>
<accession>A0A8D8SWD0</accession>
<name>A0A8D8SWD0_9HEMI</name>
<evidence type="ECO:0000313" key="1">
    <source>
        <dbReference type="EMBL" id="CAG6675450.1"/>
    </source>
</evidence>
<sequence length="124" mass="14363">MNFVFLRECVGVMVQGYYSGMYSLTVLGKWFKKPFKKGLSFLHFAPQHKNQKLFLLFFNVLPVSSEALLQLILLNTDLPHFFLEVSDLQGWIASPTLWPLSYRGRVYMSCGSHIYLVLVSEDYT</sequence>
<dbReference type="EMBL" id="HBUF01236745">
    <property type="protein sequence ID" value="CAG6675450.1"/>
    <property type="molecule type" value="Transcribed_RNA"/>
</dbReference>
<reference evidence="1" key="1">
    <citation type="submission" date="2021-05" db="EMBL/GenBank/DDBJ databases">
        <authorList>
            <person name="Alioto T."/>
            <person name="Alioto T."/>
            <person name="Gomez Garrido J."/>
        </authorList>
    </citation>
    <scope>NUCLEOTIDE SEQUENCE</scope>
</reference>